<evidence type="ECO:0000259" key="3">
    <source>
        <dbReference type="Pfam" id="PF13622"/>
    </source>
</evidence>
<dbReference type="InterPro" id="IPR049449">
    <property type="entry name" value="TesB_ACOT8-like_N"/>
</dbReference>
<dbReference type="InterPro" id="IPR049450">
    <property type="entry name" value="ACOT8-like_C"/>
</dbReference>
<accession>A0A0M9VNJ4</accession>
<keyword evidence="6" id="KW-1185">Reference proteome</keyword>
<dbReference type="EMBL" id="LGAV01000007">
    <property type="protein sequence ID" value="KOS13182.1"/>
    <property type="molecule type" value="Genomic_DNA"/>
</dbReference>
<comment type="caution">
    <text evidence="5">The sequence shown here is derived from an EMBL/GenBank/DDBJ whole genome shotgun (WGS) entry which is preliminary data.</text>
</comment>
<evidence type="ECO:0000256" key="2">
    <source>
        <dbReference type="ARBA" id="ARBA00022801"/>
    </source>
</evidence>
<feature type="domain" description="Acyl-CoA thioesterase-like N-terminal HotDog" evidence="3">
    <location>
        <begin position="37"/>
        <end position="120"/>
    </location>
</feature>
<dbReference type="InterPro" id="IPR003703">
    <property type="entry name" value="Acyl_CoA_thio"/>
</dbReference>
<evidence type="ECO:0000259" key="4">
    <source>
        <dbReference type="Pfam" id="PF20789"/>
    </source>
</evidence>
<evidence type="ECO:0000256" key="1">
    <source>
        <dbReference type="ARBA" id="ARBA00006538"/>
    </source>
</evidence>
<dbReference type="InterPro" id="IPR029069">
    <property type="entry name" value="HotDog_dom_sf"/>
</dbReference>
<keyword evidence="2 5" id="KW-0378">Hydrolase</keyword>
<dbReference type="Pfam" id="PF20789">
    <property type="entry name" value="4HBT_3C"/>
    <property type="match status" value="1"/>
</dbReference>
<dbReference type="OrthoDB" id="68328at2759"/>
<dbReference type="GO" id="GO:0009062">
    <property type="term" value="P:fatty acid catabolic process"/>
    <property type="evidence" value="ECO:0007669"/>
    <property type="project" value="TreeGrafter"/>
</dbReference>
<dbReference type="GeneID" id="28728011"/>
<gene>
    <name evidence="5" type="ORF">Malapachy_1632</name>
</gene>
<organism evidence="5 6">
    <name type="scientific">Malassezia pachydermatis</name>
    <dbReference type="NCBI Taxonomy" id="77020"/>
    <lineage>
        <taxon>Eukaryota</taxon>
        <taxon>Fungi</taxon>
        <taxon>Dikarya</taxon>
        <taxon>Basidiomycota</taxon>
        <taxon>Ustilaginomycotina</taxon>
        <taxon>Malasseziomycetes</taxon>
        <taxon>Malasseziales</taxon>
        <taxon>Malasseziaceae</taxon>
        <taxon>Malassezia</taxon>
    </lineage>
</organism>
<protein>
    <submittedName>
        <fullName evidence="5">Peroxisomal acyl-coenzyme a thioester hydrolase 1</fullName>
    </submittedName>
</protein>
<dbReference type="Proteomes" id="UP000037751">
    <property type="component" value="Unassembled WGS sequence"/>
</dbReference>
<reference evidence="5 6" key="1">
    <citation type="submission" date="2015-07" db="EMBL/GenBank/DDBJ databases">
        <title>Draft Genome Sequence of Malassezia furfur CBS1878 and Malassezia pachydermatis CBS1879.</title>
        <authorList>
            <person name="Triana S."/>
            <person name="Ohm R."/>
            <person name="Gonzalez A."/>
            <person name="DeCock H."/>
            <person name="Restrepo S."/>
            <person name="Celis A."/>
        </authorList>
    </citation>
    <scope>NUCLEOTIDE SEQUENCE [LARGE SCALE GENOMIC DNA]</scope>
    <source>
        <strain evidence="5 6">CBS 1879</strain>
    </source>
</reference>
<evidence type="ECO:0000313" key="5">
    <source>
        <dbReference type="EMBL" id="KOS13182.1"/>
    </source>
</evidence>
<dbReference type="Gene3D" id="2.40.160.210">
    <property type="entry name" value="Acyl-CoA thioesterase, double hotdog domain"/>
    <property type="match status" value="1"/>
</dbReference>
<comment type="similarity">
    <text evidence="1">Belongs to the C/M/P thioester hydrolase family.</text>
</comment>
<dbReference type="GO" id="GO:0047617">
    <property type="term" value="F:fatty acyl-CoA hydrolase activity"/>
    <property type="evidence" value="ECO:0007669"/>
    <property type="project" value="InterPro"/>
</dbReference>
<dbReference type="GO" id="GO:0005782">
    <property type="term" value="C:peroxisomal matrix"/>
    <property type="evidence" value="ECO:0007669"/>
    <property type="project" value="UniProtKB-SubCell"/>
</dbReference>
<dbReference type="CDD" id="cd03445">
    <property type="entry name" value="Thioesterase_II_repeat2"/>
    <property type="match status" value="1"/>
</dbReference>
<dbReference type="PANTHER" id="PTHR11066">
    <property type="entry name" value="ACYL-COA THIOESTERASE"/>
    <property type="match status" value="1"/>
</dbReference>
<dbReference type="VEuPathDB" id="FungiDB:Malapachy_1632"/>
<dbReference type="AlphaFoldDB" id="A0A0M9VNJ4"/>
<dbReference type="GO" id="GO:0006637">
    <property type="term" value="P:acyl-CoA metabolic process"/>
    <property type="evidence" value="ECO:0007669"/>
    <property type="project" value="InterPro"/>
</dbReference>
<dbReference type="CDD" id="cd03444">
    <property type="entry name" value="Thioesterase_II_repeat1"/>
    <property type="match status" value="1"/>
</dbReference>
<dbReference type="SUPFAM" id="SSF54637">
    <property type="entry name" value="Thioesterase/thiol ester dehydrase-isomerase"/>
    <property type="match status" value="2"/>
</dbReference>
<dbReference type="RefSeq" id="XP_017990814.1">
    <property type="nucleotide sequence ID" value="XM_018136136.1"/>
</dbReference>
<dbReference type="Pfam" id="PF13622">
    <property type="entry name" value="4HBT_3"/>
    <property type="match status" value="1"/>
</dbReference>
<dbReference type="STRING" id="77020.A0A0M9VNJ4"/>
<feature type="domain" description="Acyl-CoA thioesterase-like C-terminal" evidence="4">
    <location>
        <begin position="216"/>
        <end position="324"/>
    </location>
</feature>
<sequence>MSEKELSAEEWDERLSQHVDVRQTSYCEFESISSSHWVPVMGKSVFGGTLIAQSMKAATKTVSPEMELHEIHGKFLNRASHQKHIYYYVKKLRDGRSYMTRRVDAMQDQTLIFTATVSFQLPEPSQPQFYAPPPIIGATGTFKLMKFMPDGHSNLPTEVLLPDMCQPGSERYLKALEHTPKEAILHKYLTKYTNDQQNLPVEFRPAVPTVFDENGHIQYGTKLAYWLRARGHSPGSVNDQRAVLGFHIDQFMLGNMLANLREGPPSMMASLDHTMWFHNDFDMSNWLLMVVENQAASNGRALIMARVYRGDGVLVAIVIQEGVIRFPTGRL</sequence>
<evidence type="ECO:0000313" key="6">
    <source>
        <dbReference type="Proteomes" id="UP000037751"/>
    </source>
</evidence>
<proteinExistence type="inferred from homology"/>
<dbReference type="PANTHER" id="PTHR11066:SF34">
    <property type="entry name" value="ACYL-COENZYME A THIOESTERASE 8"/>
    <property type="match status" value="1"/>
</dbReference>
<dbReference type="InterPro" id="IPR042171">
    <property type="entry name" value="Acyl-CoA_hotdog"/>
</dbReference>
<name>A0A0M9VNJ4_9BASI</name>